<comment type="subcellular location">
    <subcellularLocation>
        <location evidence="2">Cell membrane</location>
        <topology evidence="2">Single-pass membrane protein</topology>
    </subcellularLocation>
    <subcellularLocation>
        <location evidence="1">Cytoplasm</location>
        <location evidence="1">Cytoskeleton</location>
        <location evidence="1">Cilium basal body</location>
    </subcellularLocation>
</comment>
<evidence type="ECO:0000256" key="10">
    <source>
        <dbReference type="SAM" id="Coils"/>
    </source>
</evidence>
<feature type="region of interest" description="Disordered" evidence="11">
    <location>
        <begin position="130"/>
        <end position="175"/>
    </location>
</feature>
<feature type="compositionally biased region" description="Basic and acidic residues" evidence="11">
    <location>
        <begin position="86"/>
        <end position="102"/>
    </location>
</feature>
<feature type="compositionally biased region" description="Low complexity" evidence="11">
    <location>
        <begin position="926"/>
        <end position="941"/>
    </location>
</feature>
<keyword evidence="5 12" id="KW-0812">Transmembrane</keyword>
<accession>A0A3P8VHK0</accession>
<name>A0A3P8VHK0_CYNSE</name>
<dbReference type="OMA" id="KDGQVWS"/>
<feature type="compositionally biased region" description="Low complexity" evidence="11">
    <location>
        <begin position="153"/>
        <end position="164"/>
    </location>
</feature>
<organism evidence="13 14">
    <name type="scientific">Cynoglossus semilaevis</name>
    <name type="common">Tongue sole</name>
    <dbReference type="NCBI Taxonomy" id="244447"/>
    <lineage>
        <taxon>Eukaryota</taxon>
        <taxon>Metazoa</taxon>
        <taxon>Chordata</taxon>
        <taxon>Craniata</taxon>
        <taxon>Vertebrata</taxon>
        <taxon>Euteleostomi</taxon>
        <taxon>Actinopterygii</taxon>
        <taxon>Neopterygii</taxon>
        <taxon>Teleostei</taxon>
        <taxon>Neoteleostei</taxon>
        <taxon>Acanthomorphata</taxon>
        <taxon>Carangaria</taxon>
        <taxon>Pleuronectiformes</taxon>
        <taxon>Pleuronectoidei</taxon>
        <taxon>Cynoglossidae</taxon>
        <taxon>Cynoglossinae</taxon>
        <taxon>Cynoglossus</taxon>
    </lineage>
</organism>
<evidence type="ECO:0000313" key="14">
    <source>
        <dbReference type="Proteomes" id="UP000265120"/>
    </source>
</evidence>
<dbReference type="OrthoDB" id="8910527at2759"/>
<evidence type="ECO:0000256" key="5">
    <source>
        <dbReference type="ARBA" id="ARBA00022692"/>
    </source>
</evidence>
<dbReference type="Ensembl" id="ENSCSET00000012067.1">
    <property type="protein sequence ID" value="ENSCSEP00000011925.1"/>
    <property type="gene ID" value="ENSCSEG00000007676.1"/>
</dbReference>
<keyword evidence="10" id="KW-0175">Coiled coil</keyword>
<keyword evidence="9" id="KW-0966">Cell projection</keyword>
<evidence type="ECO:0000256" key="3">
    <source>
        <dbReference type="ARBA" id="ARBA00022475"/>
    </source>
</evidence>
<evidence type="ECO:0000256" key="2">
    <source>
        <dbReference type="ARBA" id="ARBA00004162"/>
    </source>
</evidence>
<dbReference type="GeneTree" id="ENSGT00940000154127"/>
<dbReference type="InParanoid" id="A0A3P8VHK0"/>
<dbReference type="GO" id="GO:0098797">
    <property type="term" value="C:plasma membrane protein complex"/>
    <property type="evidence" value="ECO:0007669"/>
    <property type="project" value="TreeGrafter"/>
</dbReference>
<evidence type="ECO:0000256" key="12">
    <source>
        <dbReference type="SAM" id="Phobius"/>
    </source>
</evidence>
<feature type="region of interest" description="Disordered" evidence="11">
    <location>
        <begin position="904"/>
        <end position="967"/>
    </location>
</feature>
<reference evidence="13 14" key="1">
    <citation type="journal article" date="2014" name="Nat. Genet.">
        <title>Whole-genome sequence of a flatfish provides insights into ZW sex chromosome evolution and adaptation to a benthic lifestyle.</title>
        <authorList>
            <person name="Chen S."/>
            <person name="Zhang G."/>
            <person name="Shao C."/>
            <person name="Huang Q."/>
            <person name="Liu G."/>
            <person name="Zhang P."/>
            <person name="Song W."/>
            <person name="An N."/>
            <person name="Chalopin D."/>
            <person name="Volff J.N."/>
            <person name="Hong Y."/>
            <person name="Li Q."/>
            <person name="Sha Z."/>
            <person name="Zhou H."/>
            <person name="Xie M."/>
            <person name="Yu Q."/>
            <person name="Liu Y."/>
            <person name="Xiang H."/>
            <person name="Wang N."/>
            <person name="Wu K."/>
            <person name="Yang C."/>
            <person name="Zhou Q."/>
            <person name="Liao X."/>
            <person name="Yang L."/>
            <person name="Hu Q."/>
            <person name="Zhang J."/>
            <person name="Meng L."/>
            <person name="Jin L."/>
            <person name="Tian Y."/>
            <person name="Lian J."/>
            <person name="Yang J."/>
            <person name="Miao G."/>
            <person name="Liu S."/>
            <person name="Liang Z."/>
            <person name="Yan F."/>
            <person name="Li Y."/>
            <person name="Sun B."/>
            <person name="Zhang H."/>
            <person name="Zhang J."/>
            <person name="Zhu Y."/>
            <person name="Du M."/>
            <person name="Zhao Y."/>
            <person name="Schartl M."/>
            <person name="Tang Q."/>
            <person name="Wang J."/>
        </authorList>
    </citation>
    <scope>NUCLEOTIDE SEQUENCE</scope>
</reference>
<keyword evidence="8" id="KW-0206">Cytoskeleton</keyword>
<protein>
    <submittedName>
        <fullName evidence="13">EvC ciliary complex subunit 1</fullName>
    </submittedName>
</protein>
<evidence type="ECO:0000256" key="6">
    <source>
        <dbReference type="ARBA" id="ARBA00022989"/>
    </source>
</evidence>
<evidence type="ECO:0000313" key="13">
    <source>
        <dbReference type="Ensembl" id="ENSCSEP00000011925.1"/>
    </source>
</evidence>
<dbReference type="GeneID" id="103386251"/>
<feature type="coiled-coil region" evidence="10">
    <location>
        <begin position="864"/>
        <end position="898"/>
    </location>
</feature>
<dbReference type="Proteomes" id="UP000265120">
    <property type="component" value="Chromosome 11"/>
</dbReference>
<evidence type="ECO:0000256" key="7">
    <source>
        <dbReference type="ARBA" id="ARBA00023136"/>
    </source>
</evidence>
<evidence type="ECO:0000256" key="9">
    <source>
        <dbReference type="ARBA" id="ARBA00023273"/>
    </source>
</evidence>
<dbReference type="RefSeq" id="XP_008318651.1">
    <property type="nucleotide sequence ID" value="XM_008320429.2"/>
</dbReference>
<dbReference type="CTD" id="2121"/>
<keyword evidence="14" id="KW-1185">Reference proteome</keyword>
<feature type="compositionally biased region" description="Basic residues" evidence="11">
    <location>
        <begin position="954"/>
        <end position="967"/>
    </location>
</feature>
<sequence length="967" mass="109462">MTGKEATAGCDADATVIFAESVYVNIELLSVATVCGALTGALAAALLYVFCLKPLLINRQGYNARRLLEPDDGEQDNNHSDCISNSRKEVPSGTTNEKEKKQPPMNSDVAAFASRAKVVYPINQKYRPLADGASNPSLHEQTRLPTVAHEESSSSTGEDSLSQEQDNDDSSHFISSSLVPKSLQNQSFTRVSHYPHTLTQAGFEGRISLYCLALQDIQQLCSKLQEDKYTIFLQMLKMIFSSRFPKDKSDADFCRRILQGQEKKINELQKQPSSGHIAERSNDSSCTLEEIERAQKDLFESSLHMSKGFSKQLADLFHHLLGKTSVFSRDEAQDVMLSLVQSLVSVENHLVKTQEAELRRIQEKLLWWEELTGLLQSQPAALKREVCLRLSLITTTLEQLTSDDVLTFNHMEKILSDVQGILGKSFQQCTEDCSQKTKELVIDRCNKIESKRKKLQRSQTKEKNRVLEQTQAHADLQQLTKEYQELLLRHRQQTSDLELQQESRVADALSDLWRKLRTSWSNNFRDQTKDSFLASVSAQSNVSAERCEKMWTDLEQEVEVQLQQVECTIELQLKNVRSQLDKDGQMWTEEMSLTQSCLKHLSEQQLRILTDMVSRQSYTLNRDVGRLVEKKHEHLLAAVQRSFVVRHFCLHLLKEMRLSKLKVLSQTDFRAVLMEDPSKSSLCVSSSLKNSSASLAEKHLGPESQLVSHSFQQEFLSELETGVELLQSHAQMVVGHALSQAVQQMMETTASESGLSSKTNDNLKHHLIEAVSESVYLTKDSLTALVQSYYSHLQDLTRNLLQEQPRLNQEINEKQESSSQLNRALQRELLNWGKKPTSAEFQQRVELNKRRALDLCDVKQEKTYEELRQKKVAQDRDIEKVKGQLEEAEEQFINDLANLARVSMHSPEPEPSEEANNAGDQSSTILDLLALNPALDPAKNPSLTPTVTAPVAKSKIKKKKAQKSHLS</sequence>
<dbReference type="GO" id="GO:0060170">
    <property type="term" value="C:ciliary membrane"/>
    <property type="evidence" value="ECO:0007669"/>
    <property type="project" value="TreeGrafter"/>
</dbReference>
<dbReference type="InterPro" id="IPR026501">
    <property type="entry name" value="Limbin/EVC"/>
</dbReference>
<dbReference type="AlphaFoldDB" id="A0A3P8VHK0"/>
<feature type="region of interest" description="Disordered" evidence="11">
    <location>
        <begin position="68"/>
        <end position="106"/>
    </location>
</feature>
<keyword evidence="7 12" id="KW-0472">Membrane</keyword>
<keyword evidence="3" id="KW-1003">Cell membrane</keyword>
<dbReference type="PANTHER" id="PTHR16795:SF13">
    <property type="entry name" value="EVC COMPLEX MEMBER EVC"/>
    <property type="match status" value="1"/>
</dbReference>
<reference evidence="13" key="2">
    <citation type="submission" date="2025-08" db="UniProtKB">
        <authorList>
            <consortium name="Ensembl"/>
        </authorList>
    </citation>
    <scope>IDENTIFICATION</scope>
</reference>
<dbReference type="STRING" id="244447.ENSCSEP00000011925"/>
<reference evidence="13" key="3">
    <citation type="submission" date="2025-09" db="UniProtKB">
        <authorList>
            <consortium name="Ensembl"/>
        </authorList>
    </citation>
    <scope>IDENTIFICATION</scope>
</reference>
<dbReference type="PANTHER" id="PTHR16795">
    <property type="entry name" value="LIMBIN/ELLIS-VAN CREVELD PROTEIN"/>
    <property type="match status" value="1"/>
</dbReference>
<keyword evidence="4" id="KW-0963">Cytoplasm</keyword>
<evidence type="ECO:0000256" key="8">
    <source>
        <dbReference type="ARBA" id="ARBA00023212"/>
    </source>
</evidence>
<feature type="transmembrane region" description="Helical" evidence="12">
    <location>
        <begin position="28"/>
        <end position="50"/>
    </location>
</feature>
<dbReference type="GO" id="GO:0007224">
    <property type="term" value="P:smoothened signaling pathway"/>
    <property type="evidence" value="ECO:0007669"/>
    <property type="project" value="InterPro"/>
</dbReference>
<evidence type="ECO:0000256" key="11">
    <source>
        <dbReference type="SAM" id="MobiDB-lite"/>
    </source>
</evidence>
<dbReference type="KEGG" id="csem:103386251"/>
<evidence type="ECO:0000256" key="4">
    <source>
        <dbReference type="ARBA" id="ARBA00022490"/>
    </source>
</evidence>
<feature type="coiled-coil region" evidence="10">
    <location>
        <begin position="469"/>
        <end position="496"/>
    </location>
</feature>
<proteinExistence type="predicted"/>
<keyword evidence="6 12" id="KW-1133">Transmembrane helix</keyword>
<evidence type="ECO:0000256" key="1">
    <source>
        <dbReference type="ARBA" id="ARBA00004120"/>
    </source>
</evidence>